<name>D3SN92_THEAH</name>
<dbReference type="EMBL" id="CP001931">
    <property type="protein sequence ID" value="ADC90222.1"/>
    <property type="molecule type" value="Genomic_DNA"/>
</dbReference>
<dbReference type="eggNOG" id="ENOG502ZNW5">
    <property type="taxonomic scope" value="Bacteria"/>
</dbReference>
<dbReference type="HOGENOM" id="CLU_3048932_0_0_0"/>
<dbReference type="RefSeq" id="WP_012992628.1">
    <property type="nucleotide sequence ID" value="NC_013894.1"/>
</dbReference>
<sequence length="54" mass="6760">MECFDGFDEKEWLKKQLEEIFKPPTDDWDKLRAWVYRFGDEWDIFLIELTIPEF</sequence>
<dbReference type="AlphaFoldDB" id="D3SN92"/>
<evidence type="ECO:0000313" key="2">
    <source>
        <dbReference type="Proteomes" id="UP000002043"/>
    </source>
</evidence>
<dbReference type="STRING" id="638303.Thal_1594"/>
<organism evidence="1 2">
    <name type="scientific">Thermocrinis albus (strain DSM 14484 / JCM 11386 / HI 11/12)</name>
    <dbReference type="NCBI Taxonomy" id="638303"/>
    <lineage>
        <taxon>Bacteria</taxon>
        <taxon>Pseudomonadati</taxon>
        <taxon>Aquificota</taxon>
        <taxon>Aquificia</taxon>
        <taxon>Aquificales</taxon>
        <taxon>Aquificaceae</taxon>
        <taxon>Thermocrinis</taxon>
    </lineage>
</organism>
<dbReference type="Proteomes" id="UP000002043">
    <property type="component" value="Chromosome"/>
</dbReference>
<keyword evidence="2" id="KW-1185">Reference proteome</keyword>
<accession>D3SN92</accession>
<gene>
    <name evidence="1" type="ordered locus">Thal_1594</name>
</gene>
<dbReference type="KEGG" id="tal:Thal_1594"/>
<proteinExistence type="predicted"/>
<reference evidence="2" key="1">
    <citation type="journal article" date="2010" name="Stand. Genomic Sci.">
        <title>Complete genome sequence of Thermocrinis albus type strain (HI 11/12T).</title>
        <authorList>
            <person name="Wirth R."/>
            <person name="Sikorski J."/>
            <person name="Brambilla E."/>
            <person name="Misra M."/>
            <person name="Lapidus A."/>
            <person name="Copeland A."/>
            <person name="Nolan M."/>
            <person name="Lucas S."/>
            <person name="Chen F."/>
            <person name="Tice H."/>
            <person name="Cheng J.F."/>
            <person name="Han C."/>
            <person name="Detter J.C."/>
            <person name="Tapia R."/>
            <person name="Bruce D."/>
            <person name="Goodwin L."/>
            <person name="Pitluck S."/>
            <person name="Pati A."/>
            <person name="Anderson I."/>
            <person name="Ivanova N."/>
            <person name="Mavromatis K."/>
            <person name="Mikhailova N."/>
            <person name="Chen A."/>
            <person name="Palaniappan K."/>
            <person name="Bilek Y."/>
            <person name="Hader T."/>
            <person name="Land M."/>
            <person name="Hauser L."/>
            <person name="Chang Y.J."/>
            <person name="Jeffries C.D."/>
            <person name="Tindall B.J."/>
            <person name="Rohde M."/>
            <person name="Goker M."/>
            <person name="Bristow J."/>
            <person name="Eisen J.A."/>
            <person name="Markowitz V."/>
            <person name="Hugenholtz P."/>
            <person name="Kyrpides N.C."/>
            <person name="Klenk H.P."/>
        </authorList>
    </citation>
    <scope>NUCLEOTIDE SEQUENCE [LARGE SCALE GENOMIC DNA]</scope>
    <source>
        <strain evidence="2">DSM 14484 / JCM 11386 / HI 11/12</strain>
    </source>
</reference>
<protein>
    <submittedName>
        <fullName evidence="1">Uncharacterized protein</fullName>
    </submittedName>
</protein>
<evidence type="ECO:0000313" key="1">
    <source>
        <dbReference type="EMBL" id="ADC90222.1"/>
    </source>
</evidence>